<evidence type="ECO:0000256" key="1">
    <source>
        <dbReference type="SAM" id="Phobius"/>
    </source>
</evidence>
<feature type="transmembrane region" description="Helical" evidence="1">
    <location>
        <begin position="21"/>
        <end position="45"/>
    </location>
</feature>
<proteinExistence type="predicted"/>
<dbReference type="EMBL" id="LR824536">
    <property type="protein sequence ID" value="CAH1644691.1"/>
    <property type="molecule type" value="Genomic_DNA"/>
</dbReference>
<accession>A0A9P0N9H2</accession>
<sequence>MGRLDRSDTTASQKTDVKQRLRFVSVSEVTGGLFFFFFFFFFFFLKTLPHTSIFSCIVGAFTNIKVHPTSHPDQNSNLWNTQSVIPCGNRTRDTIHGSRLPSHRINRAVKFDYIESIDYIVIVPTPDKLRSQFEDLKVLSLFIRLKTV</sequence>
<dbReference type="Proteomes" id="UP001153321">
    <property type="component" value="Chromosome 5"/>
</dbReference>
<keyword evidence="1" id="KW-0812">Transmembrane</keyword>
<evidence type="ECO:0000313" key="3">
    <source>
        <dbReference type="Proteomes" id="UP001153321"/>
    </source>
</evidence>
<reference evidence="2" key="1">
    <citation type="submission" date="2022-02" db="EMBL/GenBank/DDBJ databases">
        <authorList>
            <person name="King R."/>
        </authorList>
    </citation>
    <scope>NUCLEOTIDE SEQUENCE</scope>
</reference>
<dbReference type="AlphaFoldDB" id="A0A9P0N9H2"/>
<name>A0A9P0N9H2_SPOLI</name>
<keyword evidence="3" id="KW-1185">Reference proteome</keyword>
<gene>
    <name evidence="2" type="ORF">SPLIT_LOCUS10044</name>
</gene>
<evidence type="ECO:0000313" key="2">
    <source>
        <dbReference type="EMBL" id="CAH1644691.1"/>
    </source>
</evidence>
<keyword evidence="1" id="KW-1133">Transmembrane helix</keyword>
<protein>
    <submittedName>
        <fullName evidence="2">Uncharacterized protein</fullName>
    </submittedName>
</protein>
<keyword evidence="1" id="KW-0472">Membrane</keyword>
<organism evidence="2 3">
    <name type="scientific">Spodoptera littoralis</name>
    <name type="common">Egyptian cotton leafworm</name>
    <dbReference type="NCBI Taxonomy" id="7109"/>
    <lineage>
        <taxon>Eukaryota</taxon>
        <taxon>Metazoa</taxon>
        <taxon>Ecdysozoa</taxon>
        <taxon>Arthropoda</taxon>
        <taxon>Hexapoda</taxon>
        <taxon>Insecta</taxon>
        <taxon>Pterygota</taxon>
        <taxon>Neoptera</taxon>
        <taxon>Endopterygota</taxon>
        <taxon>Lepidoptera</taxon>
        <taxon>Glossata</taxon>
        <taxon>Ditrysia</taxon>
        <taxon>Noctuoidea</taxon>
        <taxon>Noctuidae</taxon>
        <taxon>Amphipyrinae</taxon>
        <taxon>Spodoptera</taxon>
    </lineage>
</organism>